<dbReference type="InterPro" id="IPR004360">
    <property type="entry name" value="Glyas_Fos-R_dOase_dom"/>
</dbReference>
<dbReference type="RefSeq" id="WP_088713612.1">
    <property type="nucleotide sequence ID" value="NZ_NFZT01000007.1"/>
</dbReference>
<evidence type="ECO:0000259" key="1">
    <source>
        <dbReference type="PROSITE" id="PS51819"/>
    </source>
</evidence>
<dbReference type="Pfam" id="PF00903">
    <property type="entry name" value="Glyoxalase"/>
    <property type="match status" value="1"/>
</dbReference>
<dbReference type="Proteomes" id="UP000198462">
    <property type="component" value="Unassembled WGS sequence"/>
</dbReference>
<dbReference type="OrthoDB" id="4725692at2"/>
<gene>
    <name evidence="2" type="ORF">B5C34_15010</name>
</gene>
<dbReference type="InterPro" id="IPR029068">
    <property type="entry name" value="Glyas_Bleomycin-R_OHBP_Dase"/>
</dbReference>
<sequence>MSAGVKLDHAVVLVRSLAESLPWYEVLLGGCGFEKMRDHVFAGPGGFAIDIKQAKATAPDYDRYAPGLNHLGLAADRETHEAVRSAMRAARFDVPEPQHFDGEVATFFKDPDGLRIEIITYDAEA</sequence>
<dbReference type="Gene3D" id="3.10.180.10">
    <property type="entry name" value="2,3-Dihydroxybiphenyl 1,2-Dioxygenase, domain 1"/>
    <property type="match status" value="1"/>
</dbReference>
<dbReference type="PROSITE" id="PS51819">
    <property type="entry name" value="VOC"/>
    <property type="match status" value="1"/>
</dbReference>
<name>A0A219B102_9SPHN</name>
<reference evidence="3" key="1">
    <citation type="submission" date="2017-05" db="EMBL/GenBank/DDBJ databases">
        <authorList>
            <person name="Lin X."/>
        </authorList>
    </citation>
    <scope>NUCLEOTIDE SEQUENCE [LARGE SCALE GENOMIC DNA]</scope>
    <source>
        <strain evidence="3">JLT2012</strain>
    </source>
</reference>
<keyword evidence="3" id="KW-1185">Reference proteome</keyword>
<organism evidence="2 3">
    <name type="scientific">Pacificimonas flava</name>
    <dbReference type="NCBI Taxonomy" id="1234595"/>
    <lineage>
        <taxon>Bacteria</taxon>
        <taxon>Pseudomonadati</taxon>
        <taxon>Pseudomonadota</taxon>
        <taxon>Alphaproteobacteria</taxon>
        <taxon>Sphingomonadales</taxon>
        <taxon>Sphingosinicellaceae</taxon>
        <taxon>Pacificimonas</taxon>
    </lineage>
</organism>
<evidence type="ECO:0000313" key="3">
    <source>
        <dbReference type="Proteomes" id="UP000198462"/>
    </source>
</evidence>
<comment type="caution">
    <text evidence="2">The sequence shown here is derived from an EMBL/GenBank/DDBJ whole genome shotgun (WGS) entry which is preliminary data.</text>
</comment>
<dbReference type="SUPFAM" id="SSF54593">
    <property type="entry name" value="Glyoxalase/Bleomycin resistance protein/Dihydroxybiphenyl dioxygenase"/>
    <property type="match status" value="1"/>
</dbReference>
<dbReference type="EMBL" id="NFZT01000007">
    <property type="protein sequence ID" value="OWV31816.1"/>
    <property type="molecule type" value="Genomic_DNA"/>
</dbReference>
<protein>
    <submittedName>
        <fullName evidence="2">Glyoxalase</fullName>
    </submittedName>
</protein>
<dbReference type="InterPro" id="IPR037523">
    <property type="entry name" value="VOC_core"/>
</dbReference>
<evidence type="ECO:0000313" key="2">
    <source>
        <dbReference type="EMBL" id="OWV31816.1"/>
    </source>
</evidence>
<dbReference type="AlphaFoldDB" id="A0A219B102"/>
<proteinExistence type="predicted"/>
<accession>A0A219B102</accession>
<feature type="domain" description="VOC" evidence="1">
    <location>
        <begin position="6"/>
        <end position="121"/>
    </location>
</feature>